<dbReference type="PATRIC" id="fig|1122985.7.peg.1827"/>
<dbReference type="InterPro" id="IPR000531">
    <property type="entry name" value="Beta-barrel_TonB"/>
</dbReference>
<evidence type="ECO:0000256" key="4">
    <source>
        <dbReference type="ARBA" id="ARBA00022692"/>
    </source>
</evidence>
<dbReference type="InterPro" id="IPR036942">
    <property type="entry name" value="Beta-barrel_TonB_sf"/>
</dbReference>
<dbReference type="HOGENOM" id="CLU_004317_0_2_10"/>
<comment type="similarity">
    <text evidence="8 9">Belongs to the TonB-dependent receptor family.</text>
</comment>
<keyword evidence="10" id="KW-0732">Signal</keyword>
<dbReference type="InterPro" id="IPR037066">
    <property type="entry name" value="Plug_dom_sf"/>
</dbReference>
<dbReference type="NCBIfam" id="TIGR04056">
    <property type="entry name" value="OMP_RagA_SusC"/>
    <property type="match status" value="1"/>
</dbReference>
<dbReference type="Pfam" id="PF13715">
    <property type="entry name" value="CarbopepD_reg_2"/>
    <property type="match status" value="1"/>
</dbReference>
<dbReference type="SUPFAM" id="SSF56935">
    <property type="entry name" value="Porins"/>
    <property type="match status" value="1"/>
</dbReference>
<evidence type="ECO:0000256" key="3">
    <source>
        <dbReference type="ARBA" id="ARBA00022452"/>
    </source>
</evidence>
<dbReference type="NCBIfam" id="TIGR04057">
    <property type="entry name" value="SusC_RagA_signa"/>
    <property type="match status" value="1"/>
</dbReference>
<keyword evidence="2 8" id="KW-0813">Transport</keyword>
<name>A0A069QH91_HOYLO</name>
<accession>A0A069QH91</accession>
<keyword evidence="14" id="KW-1185">Reference proteome</keyword>
<evidence type="ECO:0000256" key="10">
    <source>
        <dbReference type="SAM" id="SignalP"/>
    </source>
</evidence>
<keyword evidence="7 8" id="KW-0998">Cell outer membrane</keyword>
<dbReference type="InterPro" id="IPR039426">
    <property type="entry name" value="TonB-dep_rcpt-like"/>
</dbReference>
<dbReference type="eggNOG" id="COG4771">
    <property type="taxonomic scope" value="Bacteria"/>
</dbReference>
<evidence type="ECO:0000256" key="7">
    <source>
        <dbReference type="ARBA" id="ARBA00023237"/>
    </source>
</evidence>
<dbReference type="GO" id="GO:0009279">
    <property type="term" value="C:cell outer membrane"/>
    <property type="evidence" value="ECO:0007669"/>
    <property type="project" value="UniProtKB-SubCell"/>
</dbReference>
<sequence>MMKQLINAMPQRIAMLVCGLILSVSAFAQQIVVKGHVKDATGEPITGATVRVAGQEGGVVTDIDGNFSINANAGAEVTVSYIGYSDTKAPATANMVIVLKDDAAKSLNEVVVIGYGVVKKSDLTGSVAALKPDTKNKGLVVNPQDMLSGKVAGVNITSDGGAPGAGSSIRIRGGSSLNASNNPLIVIDGIAMDQNGVQGLSNPLAMVNPQDIESFNVLKDASATAIYGSRGSNGVIIITTKKGRKGMAPQVSYNGSVTVGVKSNSLKLMNGDEYRDFITKKYGAGSDAANALGTANTDWQKEIYRTSVSHDHNVAVQGAVKNLPYRVSVGYTGQQGILKTSDFKRVTAALNLNPSLFDDHLTMNLNAKGMFAETNYPNYAAISDALRFDPTQNIYDNASPQSKNFAGYFQWRSPGGFLDDTDYNFANNNLAPANPVGALALHYERAYSRSFVGSADIDYKVHGFEDLRLHLTLGADISEGTQNKRVPRTAPEAFYYGSYGAANKLKRNLSLSMYAQYFKDFNEKHHFDIMAGYEWQHFWRNETSDYVGYYGAKHKTKAGQETLHAPYHSRTENYLVSFFGRANYTLLNRYFFTATVRDDGSSRFKKHWAWFPSFAFAWKAKEEGFLKDVNALSDLKLRLGWGMTGQQEGIGDYNYFAIYNINTGTQSYYPILEDGRLAMPQAYDKNLTWETTTTFNVGLDWGVLNQRLSGSIDWYYRKTTDLLNFAPAAAGTNFDNRVNTNIGALRNTGVEATLSWKAIQAKDWYWTLDYNVTFNQNRITQLVGANSRPIETGASIHSGTGRKVLAYAVDRAATAFWVYQQAYDANGKAIEGAVVDRNQDGIINDDDRYFYKQAAPPVTMGLSSRLEYKNWDLGMSFRASIGNYVYNDVESSRSNMSQLWAPSGYLEQRLKSALDLNWQTNDWTQSDYFVRNASFLRCDNITLGYSFDKLLQMGSWHGLSGRVYATASNVFTITKYKGLDPEVFSGLDYELYPRPTSFILGLSLNF</sequence>
<feature type="signal peptide" evidence="10">
    <location>
        <begin position="1"/>
        <end position="28"/>
    </location>
</feature>
<dbReference type="Pfam" id="PF07715">
    <property type="entry name" value="Plug"/>
    <property type="match status" value="1"/>
</dbReference>
<dbReference type="InterPro" id="IPR023997">
    <property type="entry name" value="TonB-dep_OMP_SusC/RagA_CS"/>
</dbReference>
<dbReference type="PROSITE" id="PS52016">
    <property type="entry name" value="TONB_DEPENDENT_REC_3"/>
    <property type="match status" value="1"/>
</dbReference>
<dbReference type="InterPro" id="IPR023996">
    <property type="entry name" value="TonB-dep_OMP_SusC/RagA"/>
</dbReference>
<dbReference type="AlphaFoldDB" id="A0A069QH91"/>
<evidence type="ECO:0000313" key="14">
    <source>
        <dbReference type="Proteomes" id="UP000027442"/>
    </source>
</evidence>
<dbReference type="Gene3D" id="2.40.170.20">
    <property type="entry name" value="TonB-dependent receptor, beta-barrel domain"/>
    <property type="match status" value="1"/>
</dbReference>
<dbReference type="Proteomes" id="UP000027442">
    <property type="component" value="Unassembled WGS sequence"/>
</dbReference>
<evidence type="ECO:0000256" key="9">
    <source>
        <dbReference type="RuleBase" id="RU003357"/>
    </source>
</evidence>
<evidence type="ECO:0000256" key="5">
    <source>
        <dbReference type="ARBA" id="ARBA00023077"/>
    </source>
</evidence>
<feature type="domain" description="TonB-dependent receptor-like beta-barrel" evidence="11">
    <location>
        <begin position="491"/>
        <end position="890"/>
    </location>
</feature>
<keyword evidence="13" id="KW-0675">Receptor</keyword>
<evidence type="ECO:0000256" key="6">
    <source>
        <dbReference type="ARBA" id="ARBA00023136"/>
    </source>
</evidence>
<evidence type="ECO:0000256" key="2">
    <source>
        <dbReference type="ARBA" id="ARBA00022448"/>
    </source>
</evidence>
<evidence type="ECO:0000259" key="11">
    <source>
        <dbReference type="Pfam" id="PF00593"/>
    </source>
</evidence>
<feature type="domain" description="TonB-dependent receptor plug" evidence="12">
    <location>
        <begin position="120"/>
        <end position="235"/>
    </location>
</feature>
<organism evidence="13 14">
    <name type="scientific">Hoylesella loescheii DSM 19665 = JCM 12249 = ATCC 15930</name>
    <dbReference type="NCBI Taxonomy" id="1122985"/>
    <lineage>
        <taxon>Bacteria</taxon>
        <taxon>Pseudomonadati</taxon>
        <taxon>Bacteroidota</taxon>
        <taxon>Bacteroidia</taxon>
        <taxon>Bacteroidales</taxon>
        <taxon>Prevotellaceae</taxon>
        <taxon>Hoylesella</taxon>
    </lineage>
</organism>
<dbReference type="Pfam" id="PF00593">
    <property type="entry name" value="TonB_dep_Rec_b-barrel"/>
    <property type="match status" value="1"/>
</dbReference>
<keyword evidence="6 8" id="KW-0472">Membrane</keyword>
<keyword evidence="4 8" id="KW-0812">Transmembrane</keyword>
<comment type="caution">
    <text evidence="13">The sequence shown here is derived from an EMBL/GenBank/DDBJ whole genome shotgun (WGS) entry which is preliminary data.</text>
</comment>
<dbReference type="EMBL" id="JNGW01000076">
    <property type="protein sequence ID" value="KDR52130.1"/>
    <property type="molecule type" value="Genomic_DNA"/>
</dbReference>
<dbReference type="RefSeq" id="WP_018967612.1">
    <property type="nucleotide sequence ID" value="NZ_KB899216.1"/>
</dbReference>
<gene>
    <name evidence="13" type="ORF">HMPREF1991_01755</name>
</gene>
<protein>
    <submittedName>
        <fullName evidence="13">TonB-dependent receptor plug domain protein</fullName>
    </submittedName>
</protein>
<reference evidence="13 14" key="1">
    <citation type="submission" date="2013-08" db="EMBL/GenBank/DDBJ databases">
        <authorList>
            <person name="Weinstock G."/>
            <person name="Sodergren E."/>
            <person name="Wylie T."/>
            <person name="Fulton L."/>
            <person name="Fulton R."/>
            <person name="Fronick C."/>
            <person name="O'Laughlin M."/>
            <person name="Godfrey J."/>
            <person name="Miner T."/>
            <person name="Herter B."/>
            <person name="Appelbaum E."/>
            <person name="Cordes M."/>
            <person name="Lek S."/>
            <person name="Wollam A."/>
            <person name="Pepin K.H."/>
            <person name="Palsikar V.B."/>
            <person name="Mitreva M."/>
            <person name="Wilson R.K."/>
        </authorList>
    </citation>
    <scope>NUCLEOTIDE SEQUENCE [LARGE SCALE GENOMIC DNA]</scope>
    <source>
        <strain evidence="13 14">ATCC 15930</strain>
    </source>
</reference>
<evidence type="ECO:0000313" key="13">
    <source>
        <dbReference type="EMBL" id="KDR52130.1"/>
    </source>
</evidence>
<dbReference type="Gene3D" id="2.60.40.1120">
    <property type="entry name" value="Carboxypeptidase-like, regulatory domain"/>
    <property type="match status" value="1"/>
</dbReference>
<dbReference type="Gene3D" id="2.170.130.10">
    <property type="entry name" value="TonB-dependent receptor, plug domain"/>
    <property type="match status" value="1"/>
</dbReference>
<dbReference type="SUPFAM" id="SSF49464">
    <property type="entry name" value="Carboxypeptidase regulatory domain-like"/>
    <property type="match status" value="1"/>
</dbReference>
<dbReference type="InterPro" id="IPR012910">
    <property type="entry name" value="Plug_dom"/>
</dbReference>
<dbReference type="InterPro" id="IPR008969">
    <property type="entry name" value="CarboxyPept-like_regulatory"/>
</dbReference>
<evidence type="ECO:0000256" key="1">
    <source>
        <dbReference type="ARBA" id="ARBA00004571"/>
    </source>
</evidence>
<proteinExistence type="inferred from homology"/>
<evidence type="ECO:0000259" key="12">
    <source>
        <dbReference type="Pfam" id="PF07715"/>
    </source>
</evidence>
<evidence type="ECO:0000256" key="8">
    <source>
        <dbReference type="PROSITE-ProRule" id="PRU01360"/>
    </source>
</evidence>
<comment type="subcellular location">
    <subcellularLocation>
        <location evidence="1 8">Cell outer membrane</location>
        <topology evidence="1 8">Multi-pass membrane protein</topology>
    </subcellularLocation>
</comment>
<keyword evidence="5 9" id="KW-0798">TonB box</keyword>
<keyword evidence="3 8" id="KW-1134">Transmembrane beta strand</keyword>
<feature type="chain" id="PRO_5001665318" evidence="10">
    <location>
        <begin position="29"/>
        <end position="1006"/>
    </location>
</feature>